<evidence type="ECO:0000256" key="2">
    <source>
        <dbReference type="ARBA" id="ARBA00022801"/>
    </source>
</evidence>
<name>A0ABT1UYR6_9ACTN</name>
<sequence length="820" mass="87186">MHCPVDLDSPELHKLLDALSLEAKVRLLTGRDFWTTWPIDKIGLRRILVSDGPSGVRGEVWDERDPSLNLPSATALASSWDPEVARRYGNVLAVEARRKGVDVVLGPTINLHRSPLSGRHFEAFSEDPVLTADLAAGYVRGLQENGVGATPKHYIANDYETERFTASTEVSERALRELYLTAFEKAVTEARAWLVMSSYNAVNGVPATENELLRMPLKDEWGFDGVVISDWTAVRSLASAAAGQDLVMPGPNGPWGAALVDAVDDGRVPEAEIDRKVLRILLLAARVGALEGFGPARPEPVGPEDGTAFAREAAAEGTVLLANDGILPLDPARLRKVAVVGHNAWHARSQGGGSATVLPEKVVTPLDGIRAALPGTEVTYSIGAVVQHGIAELPLDRIVNPATGEHGMLVRFLDADGAELHRENRLSTALIYFGGDAPITSASAIELSLTWTPDTTGEVRLGFASVGRGRVHIDGELRREDTAEAVGQDLGASLLSPPSITTPLAVTAGTPVDVRVEFDMTSGERAMDGAFGITVGAEPVEADSGQLIAEAARAAADADVAVVVVGTNAQVESEGFDRTGLDLPGRQDDLVRGVAATGTPTVVVVNSGSPVLLPWRDEVSALLVPYFGGQAMGDALADVLLGVVEPGGRLPTTWPKHLDDVPVSDVTPIDGELRYDEGIHIGYRAWLRTGTEPAFPFGSGLGYTSWRLTDLQVQPRITAGEDGEVRLTVTNDGARAGKQVIQVYLSRATSSVDRPARWLAAHSVVRIGAGESVAVTIPLPGRAFADWRPHGWTYETGRFDVLVGTSVSDLPLTTSTTLED</sequence>
<dbReference type="InterPro" id="IPR036962">
    <property type="entry name" value="Glyco_hydro_3_N_sf"/>
</dbReference>
<dbReference type="InterPro" id="IPR050288">
    <property type="entry name" value="Cellulose_deg_GH3"/>
</dbReference>
<dbReference type="InterPro" id="IPR037524">
    <property type="entry name" value="PA14/GLEYA"/>
</dbReference>
<dbReference type="PANTHER" id="PTHR42715:SF10">
    <property type="entry name" value="BETA-GLUCOSIDASE"/>
    <property type="match status" value="1"/>
</dbReference>
<evidence type="ECO:0000259" key="3">
    <source>
        <dbReference type="PROSITE" id="PS51820"/>
    </source>
</evidence>
<dbReference type="GO" id="GO:0016787">
    <property type="term" value="F:hydrolase activity"/>
    <property type="evidence" value="ECO:0007669"/>
    <property type="project" value="UniProtKB-KW"/>
</dbReference>
<comment type="caution">
    <text evidence="4">The sequence shown here is derived from an EMBL/GenBank/DDBJ whole genome shotgun (WGS) entry which is preliminary data.</text>
</comment>
<dbReference type="Pfam" id="PF14310">
    <property type="entry name" value="Fn3-like"/>
    <property type="match status" value="1"/>
</dbReference>
<evidence type="ECO:0000313" key="5">
    <source>
        <dbReference type="Proteomes" id="UP001204746"/>
    </source>
</evidence>
<dbReference type="SUPFAM" id="SSF56988">
    <property type="entry name" value="Anthrax protective antigen"/>
    <property type="match status" value="1"/>
</dbReference>
<gene>
    <name evidence="4" type="ORF">NP777_18710</name>
</gene>
<evidence type="ECO:0000256" key="1">
    <source>
        <dbReference type="ARBA" id="ARBA00005336"/>
    </source>
</evidence>
<dbReference type="SMART" id="SM01217">
    <property type="entry name" value="Fn3_like"/>
    <property type="match status" value="1"/>
</dbReference>
<proteinExistence type="inferred from homology"/>
<dbReference type="InterPro" id="IPR026891">
    <property type="entry name" value="Fn3-like"/>
</dbReference>
<dbReference type="Gene3D" id="3.40.50.1700">
    <property type="entry name" value="Glycoside hydrolase family 3 C-terminal domain"/>
    <property type="match status" value="1"/>
</dbReference>
<protein>
    <submittedName>
        <fullName evidence="4">Glycoside hydrolase family 3 C-terminal domain-containing protein</fullName>
    </submittedName>
</protein>
<dbReference type="Pfam" id="PF00933">
    <property type="entry name" value="Glyco_hydro_3"/>
    <property type="match status" value="1"/>
</dbReference>
<comment type="similarity">
    <text evidence="1">Belongs to the glycosyl hydrolase 3 family.</text>
</comment>
<dbReference type="Pfam" id="PF01915">
    <property type="entry name" value="Glyco_hydro_3_C"/>
    <property type="match status" value="1"/>
</dbReference>
<dbReference type="InterPro" id="IPR013783">
    <property type="entry name" value="Ig-like_fold"/>
</dbReference>
<feature type="domain" description="PA14" evidence="3">
    <location>
        <begin position="403"/>
        <end position="552"/>
    </location>
</feature>
<dbReference type="InterPro" id="IPR036881">
    <property type="entry name" value="Glyco_hydro_3_C_sf"/>
</dbReference>
<dbReference type="PRINTS" id="PR00133">
    <property type="entry name" value="GLHYDRLASE3"/>
</dbReference>
<keyword evidence="2 4" id="KW-0378">Hydrolase</keyword>
<dbReference type="RefSeq" id="WP_256651287.1">
    <property type="nucleotide sequence ID" value="NZ_JANIAA010000010.1"/>
</dbReference>
<organism evidence="4 5">
    <name type="scientific">Streptomyces rugosispiralis</name>
    <dbReference type="NCBI Taxonomy" id="2967341"/>
    <lineage>
        <taxon>Bacteria</taxon>
        <taxon>Bacillati</taxon>
        <taxon>Actinomycetota</taxon>
        <taxon>Actinomycetes</taxon>
        <taxon>Kitasatosporales</taxon>
        <taxon>Streptomycetaceae</taxon>
        <taxon>Streptomyces</taxon>
    </lineage>
</organism>
<dbReference type="EMBL" id="JANIAA010000010">
    <property type="protein sequence ID" value="MCQ8190262.1"/>
    <property type="molecule type" value="Genomic_DNA"/>
</dbReference>
<dbReference type="PANTHER" id="PTHR42715">
    <property type="entry name" value="BETA-GLUCOSIDASE"/>
    <property type="match status" value="1"/>
</dbReference>
<dbReference type="Gene3D" id="2.60.120.260">
    <property type="entry name" value="Galactose-binding domain-like"/>
    <property type="match status" value="1"/>
</dbReference>
<keyword evidence="5" id="KW-1185">Reference proteome</keyword>
<evidence type="ECO:0000313" key="4">
    <source>
        <dbReference type="EMBL" id="MCQ8190262.1"/>
    </source>
</evidence>
<dbReference type="InterPro" id="IPR002772">
    <property type="entry name" value="Glyco_hydro_3_C"/>
</dbReference>
<dbReference type="InterPro" id="IPR001764">
    <property type="entry name" value="Glyco_hydro_3_N"/>
</dbReference>
<reference evidence="4 5" key="1">
    <citation type="submission" date="2022-07" db="EMBL/GenBank/DDBJ databases">
        <authorList>
            <person name="Phongsopitanun W."/>
            <person name="Tanasupawat S."/>
        </authorList>
    </citation>
    <scope>NUCLEOTIDE SEQUENCE [LARGE SCALE GENOMIC DNA]</scope>
    <source>
        <strain evidence="4 5">RCU-064</strain>
    </source>
</reference>
<dbReference type="Proteomes" id="UP001204746">
    <property type="component" value="Unassembled WGS sequence"/>
</dbReference>
<dbReference type="InterPro" id="IPR017853">
    <property type="entry name" value="GH"/>
</dbReference>
<dbReference type="Gene3D" id="2.60.40.10">
    <property type="entry name" value="Immunoglobulins"/>
    <property type="match status" value="1"/>
</dbReference>
<dbReference type="PROSITE" id="PS51820">
    <property type="entry name" value="PA14"/>
    <property type="match status" value="1"/>
</dbReference>
<accession>A0ABT1UYR6</accession>
<dbReference type="SUPFAM" id="SSF51445">
    <property type="entry name" value="(Trans)glycosidases"/>
    <property type="match status" value="1"/>
</dbReference>
<dbReference type="Gene3D" id="3.20.20.300">
    <property type="entry name" value="Glycoside hydrolase, family 3, N-terminal domain"/>
    <property type="match status" value="1"/>
</dbReference>
<dbReference type="SUPFAM" id="SSF52279">
    <property type="entry name" value="Beta-D-glucan exohydrolase, C-terminal domain"/>
    <property type="match status" value="1"/>
</dbReference>